<dbReference type="GO" id="GO:0004671">
    <property type="term" value="F:protein C-terminal S-isoprenylcysteine carboxyl O-methyltransferase activity"/>
    <property type="evidence" value="ECO:0007669"/>
    <property type="project" value="InterPro"/>
</dbReference>
<evidence type="ECO:0000256" key="1">
    <source>
        <dbReference type="ARBA" id="ARBA00004141"/>
    </source>
</evidence>
<dbReference type="InterPro" id="IPR007269">
    <property type="entry name" value="ICMT_MeTrfase"/>
</dbReference>
<evidence type="ECO:0000256" key="3">
    <source>
        <dbReference type="ARBA" id="ARBA00022989"/>
    </source>
</evidence>
<feature type="transmembrane region" description="Helical" evidence="5">
    <location>
        <begin position="47"/>
        <end position="65"/>
    </location>
</feature>
<comment type="subcellular location">
    <subcellularLocation>
        <location evidence="1">Membrane</location>
        <topology evidence="1">Multi-pass membrane protein</topology>
    </subcellularLocation>
</comment>
<comment type="caution">
    <text evidence="6">The sequence shown here is derived from an EMBL/GenBank/DDBJ whole genome shotgun (WGS) entry which is preliminary data.</text>
</comment>
<feature type="transmembrane region" description="Helical" evidence="5">
    <location>
        <begin position="86"/>
        <end position="112"/>
    </location>
</feature>
<proteinExistence type="predicted"/>
<dbReference type="GO" id="GO:0032259">
    <property type="term" value="P:methylation"/>
    <property type="evidence" value="ECO:0007669"/>
    <property type="project" value="UniProtKB-KW"/>
</dbReference>
<protein>
    <submittedName>
        <fullName evidence="6">Protein-S-isoprenylcysteine O-methyltransferase Ste14</fullName>
    </submittedName>
</protein>
<keyword evidence="4 5" id="KW-0472">Membrane</keyword>
<gene>
    <name evidence="6" type="ORF">HD841_003356</name>
</gene>
<keyword evidence="3 5" id="KW-1133">Transmembrane helix</keyword>
<evidence type="ECO:0000313" key="6">
    <source>
        <dbReference type="EMBL" id="NYD91548.1"/>
    </source>
</evidence>
<organism evidence="6 7">
    <name type="scientific">Sphingomonas melonis</name>
    <dbReference type="NCBI Taxonomy" id="152682"/>
    <lineage>
        <taxon>Bacteria</taxon>
        <taxon>Pseudomonadati</taxon>
        <taxon>Pseudomonadota</taxon>
        <taxon>Alphaproteobacteria</taxon>
        <taxon>Sphingomonadales</taxon>
        <taxon>Sphingomonadaceae</taxon>
        <taxon>Sphingomonas</taxon>
    </lineage>
</organism>
<feature type="transmembrane region" description="Helical" evidence="5">
    <location>
        <begin position="21"/>
        <end position="41"/>
    </location>
</feature>
<keyword evidence="6" id="KW-0489">Methyltransferase</keyword>
<dbReference type="GO" id="GO:0016020">
    <property type="term" value="C:membrane"/>
    <property type="evidence" value="ECO:0007669"/>
    <property type="project" value="UniProtKB-SubCell"/>
</dbReference>
<reference evidence="6 7" key="2">
    <citation type="submission" date="2020-08" db="EMBL/GenBank/DDBJ databases">
        <title>The Agave Microbiome: Exploring the role of microbial communities in plant adaptations to desert environments.</title>
        <authorList>
            <person name="Partida-Martinez L.P."/>
        </authorList>
    </citation>
    <scope>NUCLEOTIDE SEQUENCE [LARGE SCALE GENOMIC DNA]</scope>
    <source>
        <strain evidence="6 7">AS2.3</strain>
    </source>
</reference>
<dbReference type="PANTHER" id="PTHR12714">
    <property type="entry name" value="PROTEIN-S ISOPRENYLCYSTEINE O-METHYLTRANSFERASE"/>
    <property type="match status" value="1"/>
</dbReference>
<accession>A0A7Y9K209</accession>
<evidence type="ECO:0000256" key="2">
    <source>
        <dbReference type="ARBA" id="ARBA00022692"/>
    </source>
</evidence>
<dbReference type="Proteomes" id="UP000517753">
    <property type="component" value="Unassembled WGS sequence"/>
</dbReference>
<dbReference type="Gene3D" id="1.20.120.1630">
    <property type="match status" value="1"/>
</dbReference>
<keyword evidence="7" id="KW-1185">Reference proteome</keyword>
<feature type="transmembrane region" description="Helical" evidence="5">
    <location>
        <begin position="184"/>
        <end position="205"/>
    </location>
</feature>
<name>A0A7Y9K209_9SPHN</name>
<evidence type="ECO:0000256" key="5">
    <source>
        <dbReference type="SAM" id="Phobius"/>
    </source>
</evidence>
<dbReference type="RefSeq" id="WP_218845594.1">
    <property type="nucleotide sequence ID" value="NZ_JACCBY010000005.1"/>
</dbReference>
<feature type="transmembrane region" description="Helical" evidence="5">
    <location>
        <begin position="118"/>
        <end position="136"/>
    </location>
</feature>
<keyword evidence="6" id="KW-0808">Transferase</keyword>
<keyword evidence="2 5" id="KW-0812">Transmembrane</keyword>
<dbReference type="PANTHER" id="PTHR12714:SF9">
    <property type="entry name" value="PROTEIN-S-ISOPRENYLCYSTEINE O-METHYLTRANSFERASE"/>
    <property type="match status" value="1"/>
</dbReference>
<reference evidence="6 7" key="1">
    <citation type="submission" date="2020-07" db="EMBL/GenBank/DDBJ databases">
        <authorList>
            <person name="Partida-Martinez L."/>
            <person name="Huntemann M."/>
            <person name="Clum A."/>
            <person name="Wang J."/>
            <person name="Palaniappan K."/>
            <person name="Ritter S."/>
            <person name="Chen I.-M."/>
            <person name="Stamatis D."/>
            <person name="Reddy T."/>
            <person name="O'Malley R."/>
            <person name="Daum C."/>
            <person name="Shapiro N."/>
            <person name="Ivanova N."/>
            <person name="Kyrpides N."/>
            <person name="Woyke T."/>
        </authorList>
    </citation>
    <scope>NUCLEOTIDE SEQUENCE [LARGE SCALE GENOMIC DNA]</scope>
    <source>
        <strain evidence="6 7">AS2.3</strain>
    </source>
</reference>
<dbReference type="InterPro" id="IPR054851">
    <property type="entry name" value="Isoprenylcys_mtase"/>
</dbReference>
<evidence type="ECO:0000256" key="4">
    <source>
        <dbReference type="ARBA" id="ARBA00023136"/>
    </source>
</evidence>
<sequence length="238" mass="26444">MTAGHVDAQLGSNVGTRPMMSGLGTLVMLVTALVLMIAALFRWRENGWGALAWLFGFVAMTAIRLPHAKRNRANQIVTARKGLDETLLLIGMFTTIMVLPLLHLATGVFAFADYQLPATATAFGAILLVPMLWLFWRSHADLGRNWSPGLEVRHGHDLVTGGVYARWRHPMYVAIWLTVLSQPLLIHNAIGGLLAVPAFAAMWLLRVPQEEAMLRERFGEAYDAYCARVGRLWPMVRS</sequence>
<dbReference type="Pfam" id="PF04140">
    <property type="entry name" value="ICMT"/>
    <property type="match status" value="1"/>
</dbReference>
<dbReference type="NCBIfam" id="NF040696">
    <property type="entry name" value="isopcys_mtase"/>
    <property type="match status" value="1"/>
</dbReference>
<dbReference type="EMBL" id="JACCBY010000005">
    <property type="protein sequence ID" value="NYD91548.1"/>
    <property type="molecule type" value="Genomic_DNA"/>
</dbReference>
<dbReference type="AlphaFoldDB" id="A0A7Y9K209"/>
<evidence type="ECO:0000313" key="7">
    <source>
        <dbReference type="Proteomes" id="UP000517753"/>
    </source>
</evidence>